<keyword evidence="6" id="KW-1185">Reference proteome</keyword>
<dbReference type="GO" id="GO:0000166">
    <property type="term" value="F:nucleotide binding"/>
    <property type="evidence" value="ECO:0007669"/>
    <property type="project" value="InterPro"/>
</dbReference>
<dbReference type="PANTHER" id="PTHR22604:SF105">
    <property type="entry name" value="TRANS-1,2-DIHYDROBENZENE-1,2-DIOL DEHYDROGENASE"/>
    <property type="match status" value="1"/>
</dbReference>
<evidence type="ECO:0000313" key="6">
    <source>
        <dbReference type="Proteomes" id="UP000694660"/>
    </source>
</evidence>
<comment type="caution">
    <text evidence="5">The sequence shown here is derived from an EMBL/GenBank/DDBJ whole genome shotgun (WGS) entry which is preliminary data.</text>
</comment>
<dbReference type="SUPFAM" id="SSF55347">
    <property type="entry name" value="Glyceraldehyde-3-phosphate dehydrogenase-like, C-terminal domain"/>
    <property type="match status" value="1"/>
</dbReference>
<dbReference type="SUPFAM" id="SSF51735">
    <property type="entry name" value="NAD(P)-binding Rossmann-fold domains"/>
    <property type="match status" value="1"/>
</dbReference>
<dbReference type="InterPro" id="IPR055170">
    <property type="entry name" value="GFO_IDH_MocA-like_dom"/>
</dbReference>
<gene>
    <name evidence="5" type="ORF">I8J34_00020</name>
</gene>
<evidence type="ECO:0000256" key="2">
    <source>
        <dbReference type="ARBA" id="ARBA00023002"/>
    </source>
</evidence>
<dbReference type="AlphaFoldDB" id="A0A944DIJ7"/>
<proteinExistence type="inferred from homology"/>
<dbReference type="PANTHER" id="PTHR22604">
    <property type="entry name" value="OXIDOREDUCTASES"/>
    <property type="match status" value="1"/>
</dbReference>
<organism evidence="5 6">
    <name type="scientific">Denitromonas iodatirespirans</name>
    <dbReference type="NCBI Taxonomy" id="2795389"/>
    <lineage>
        <taxon>Bacteria</taxon>
        <taxon>Pseudomonadati</taxon>
        <taxon>Pseudomonadota</taxon>
        <taxon>Betaproteobacteria</taxon>
        <taxon>Rhodocyclales</taxon>
        <taxon>Zoogloeaceae</taxon>
        <taxon>Denitromonas</taxon>
    </lineage>
</organism>
<dbReference type="Pfam" id="PF22725">
    <property type="entry name" value="GFO_IDH_MocA_C3"/>
    <property type="match status" value="1"/>
</dbReference>
<evidence type="ECO:0000313" key="5">
    <source>
        <dbReference type="EMBL" id="MBT0959539.1"/>
    </source>
</evidence>
<feature type="domain" description="Gfo/Idh/MocA-like oxidoreductase N-terminal" evidence="3">
    <location>
        <begin position="5"/>
        <end position="118"/>
    </location>
</feature>
<protein>
    <submittedName>
        <fullName evidence="5">Gfo/Idh/MocA family oxidoreductase</fullName>
    </submittedName>
</protein>
<feature type="domain" description="GFO/IDH/MocA-like oxidoreductase" evidence="4">
    <location>
        <begin position="130"/>
        <end position="245"/>
    </location>
</feature>
<dbReference type="RefSeq" id="WP_214359308.1">
    <property type="nucleotide sequence ID" value="NZ_JAEKFT010000001.1"/>
</dbReference>
<dbReference type="InterPro" id="IPR050984">
    <property type="entry name" value="Gfo/Idh/MocA_domain"/>
</dbReference>
<dbReference type="Gene3D" id="3.40.50.720">
    <property type="entry name" value="NAD(P)-binding Rossmann-like Domain"/>
    <property type="match status" value="1"/>
</dbReference>
<dbReference type="EMBL" id="JAEKFT010000001">
    <property type="protein sequence ID" value="MBT0959539.1"/>
    <property type="molecule type" value="Genomic_DNA"/>
</dbReference>
<keyword evidence="2" id="KW-0560">Oxidoreductase</keyword>
<evidence type="ECO:0000259" key="4">
    <source>
        <dbReference type="Pfam" id="PF22725"/>
    </source>
</evidence>
<accession>A0A944DIJ7</accession>
<evidence type="ECO:0000259" key="3">
    <source>
        <dbReference type="Pfam" id="PF01408"/>
    </source>
</evidence>
<comment type="similarity">
    <text evidence="1">Belongs to the Gfo/Idh/MocA family.</text>
</comment>
<dbReference type="InterPro" id="IPR036291">
    <property type="entry name" value="NAD(P)-bd_dom_sf"/>
</dbReference>
<dbReference type="InterPro" id="IPR000683">
    <property type="entry name" value="Gfo/Idh/MocA-like_OxRdtase_N"/>
</dbReference>
<name>A0A944DIJ7_DENI1</name>
<reference evidence="6" key="1">
    <citation type="journal article" date="2022" name="ISME J.">
        <title>Genetic and phylogenetic analysis of dissimilatory iodate-reducing bacteria identifies potential niches across the world's oceans.</title>
        <authorList>
            <person name="Reyes-Umana V."/>
            <person name="Henning Z."/>
            <person name="Lee K."/>
            <person name="Barnum T.P."/>
            <person name="Coates J.D."/>
        </authorList>
    </citation>
    <scope>NUCLEOTIDE SEQUENCE [LARGE SCALE GENOMIC DNA]</scope>
    <source>
        <strain evidence="6">IR12</strain>
    </source>
</reference>
<dbReference type="Pfam" id="PF01408">
    <property type="entry name" value="GFO_IDH_MocA"/>
    <property type="match status" value="1"/>
</dbReference>
<dbReference type="Gene3D" id="3.30.360.10">
    <property type="entry name" value="Dihydrodipicolinate Reductase, domain 2"/>
    <property type="match status" value="1"/>
</dbReference>
<sequence length="331" mass="36577">MALPRWGLVGAGGMARVIARTLARLSYPVSGIHSRTFERAQALAEEFGLGRTYRYYAEMLYSGEVDIVYISATNEAHFDLASVALEAGVAVLCEKPLTLFPARTEQLTALARARNVLLVEAMWTAFLPSFLKVRREIDSGTIGSVEFIRADFGFRMPFANRSRLFDPAQGGGCIYDLAPYPLLLTTAFLGPPQTSHTIARRAASGVESHVCAMLEYAGGKVAQLLLSFELPVCQKAIIYGSQGVIDMAEPFWRSECISLLQAIDDPPFTESPYLGSTQRELHRSQSDYAPQLREVVRCWQNGLIESPYFSHTDSIALAENVQLLRESLGLR</sequence>
<evidence type="ECO:0000256" key="1">
    <source>
        <dbReference type="ARBA" id="ARBA00010928"/>
    </source>
</evidence>
<dbReference type="Proteomes" id="UP000694660">
    <property type="component" value="Unassembled WGS sequence"/>
</dbReference>
<dbReference type="GO" id="GO:0016491">
    <property type="term" value="F:oxidoreductase activity"/>
    <property type="evidence" value="ECO:0007669"/>
    <property type="project" value="UniProtKB-KW"/>
</dbReference>